<comment type="caution">
    <text evidence="2">The sequence shown here is derived from an EMBL/GenBank/DDBJ whole genome shotgun (WGS) entry which is preliminary data.</text>
</comment>
<accession>A0AAI9EB25</accession>
<organism evidence="2 3">
    <name type="scientific">Lecanosticta acicola</name>
    <dbReference type="NCBI Taxonomy" id="111012"/>
    <lineage>
        <taxon>Eukaryota</taxon>
        <taxon>Fungi</taxon>
        <taxon>Dikarya</taxon>
        <taxon>Ascomycota</taxon>
        <taxon>Pezizomycotina</taxon>
        <taxon>Dothideomycetes</taxon>
        <taxon>Dothideomycetidae</taxon>
        <taxon>Mycosphaerellales</taxon>
        <taxon>Mycosphaerellaceae</taxon>
        <taxon>Lecanosticta</taxon>
    </lineage>
</organism>
<evidence type="ECO:0000256" key="1">
    <source>
        <dbReference type="SAM" id="MobiDB-lite"/>
    </source>
</evidence>
<dbReference type="EMBL" id="CAVMBE010000028">
    <property type="protein sequence ID" value="CAK4023668.1"/>
    <property type="molecule type" value="Genomic_DNA"/>
</dbReference>
<feature type="region of interest" description="Disordered" evidence="1">
    <location>
        <begin position="379"/>
        <end position="427"/>
    </location>
</feature>
<dbReference type="AlphaFoldDB" id="A0AAI9EB25"/>
<keyword evidence="3" id="KW-1185">Reference proteome</keyword>
<protein>
    <recommendedName>
        <fullName evidence="4">Arrestin-like N-terminal domain-containing protein</fullName>
    </recommendedName>
</protein>
<feature type="compositionally biased region" description="Basic and acidic residues" evidence="1">
    <location>
        <begin position="405"/>
        <end position="418"/>
    </location>
</feature>
<gene>
    <name evidence="2" type="ORF">LECACI_7A004881</name>
</gene>
<evidence type="ECO:0008006" key="4">
    <source>
        <dbReference type="Google" id="ProtNLM"/>
    </source>
</evidence>
<evidence type="ECO:0000313" key="3">
    <source>
        <dbReference type="Proteomes" id="UP001296104"/>
    </source>
</evidence>
<evidence type="ECO:0000313" key="2">
    <source>
        <dbReference type="EMBL" id="CAK4023668.1"/>
    </source>
</evidence>
<reference evidence="2" key="1">
    <citation type="submission" date="2023-11" db="EMBL/GenBank/DDBJ databases">
        <authorList>
            <person name="Alioto T."/>
            <person name="Alioto T."/>
            <person name="Gomez Garrido J."/>
        </authorList>
    </citation>
    <scope>NUCLEOTIDE SEQUENCE</scope>
</reference>
<proteinExistence type="predicted"/>
<dbReference type="Proteomes" id="UP001296104">
    <property type="component" value="Unassembled WGS sequence"/>
</dbReference>
<name>A0AAI9EB25_9PEZI</name>
<sequence length="427" mass="47691">MAFKLGQLEAQIYVDYRGPYYGSDDPINGRIVLSYQPRSGIFKKQSESETAALFGPLKIFTVLRGNVAIRVRRDNDLPTLHGIEVLQKADAVFDGSFKADVGGNYEFPFSLNFPDGSNLVVAQGYSQDLPLPPSFYSHFSHYPDVVDIAIKYFLGVHVDLPGIDVKVNVPKQRLQPELKFDLPRPPKDLFESNLSTFTERAVLQSSNLLPEDQRPQGFKQKAKAVFSSSHFPKLALDVSCTQWHYICPGHNPSFEIVVRRSNNDSTSPTFPEVSLEFFRVKLVAYTSANTAQRVRGKPLCSDNDIVQRLECRTNLPLTYSKANDYTHRVGVDPIAQLPSSFKHLKVSRSYQFKITMHFKVAEETVKVKKKHPVVLIPHPVEPMQLGENDAGPSRAGTDQAAGPSRHGDEDEALPRYEDAVTSAPGSK</sequence>